<evidence type="ECO:0000313" key="2">
    <source>
        <dbReference type="EMBL" id="CAI9172065.1"/>
    </source>
</evidence>
<reference evidence="2" key="1">
    <citation type="submission" date="2023-04" db="EMBL/GenBank/DDBJ databases">
        <authorList>
            <consortium name="ELIXIR-Norway"/>
        </authorList>
    </citation>
    <scope>NUCLEOTIDE SEQUENCE [LARGE SCALE GENOMIC DNA]</scope>
</reference>
<accession>A0ABN8ZDT6</accession>
<proteinExistence type="predicted"/>
<protein>
    <submittedName>
        <fullName evidence="2">Uncharacterized protein</fullName>
    </submittedName>
</protein>
<feature type="compositionally biased region" description="Basic and acidic residues" evidence="1">
    <location>
        <begin position="18"/>
        <end position="37"/>
    </location>
</feature>
<sequence length="131" mass="14736">MGRSHLPLSWSQALSPRAKQEASDQKRAQDRDEERRQQTLRSDPVSPTMARNRDPKKDDYSKEEMAVATDATALVDEPESMVNPGFIQNDSCEKGPDSPVALVYLNEIRRDISAGLFCKQNLTLISPYTNL</sequence>
<dbReference type="EMBL" id="OX459968">
    <property type="protein sequence ID" value="CAI9172065.1"/>
    <property type="molecule type" value="Genomic_DNA"/>
</dbReference>
<evidence type="ECO:0000256" key="1">
    <source>
        <dbReference type="SAM" id="MobiDB-lite"/>
    </source>
</evidence>
<dbReference type="Proteomes" id="UP001176941">
    <property type="component" value="Chromosome 32"/>
</dbReference>
<evidence type="ECO:0000313" key="3">
    <source>
        <dbReference type="Proteomes" id="UP001176941"/>
    </source>
</evidence>
<feature type="compositionally biased region" description="Basic and acidic residues" evidence="1">
    <location>
        <begin position="51"/>
        <end position="65"/>
    </location>
</feature>
<keyword evidence="3" id="KW-1185">Reference proteome</keyword>
<name>A0ABN8ZDT6_RANTA</name>
<gene>
    <name evidence="2" type="ORF">MRATA1EN1_LOCUS21027</name>
</gene>
<organism evidence="2 3">
    <name type="scientific">Rangifer tarandus platyrhynchus</name>
    <name type="common">Svalbard reindeer</name>
    <dbReference type="NCBI Taxonomy" id="3082113"/>
    <lineage>
        <taxon>Eukaryota</taxon>
        <taxon>Metazoa</taxon>
        <taxon>Chordata</taxon>
        <taxon>Craniata</taxon>
        <taxon>Vertebrata</taxon>
        <taxon>Euteleostomi</taxon>
        <taxon>Mammalia</taxon>
        <taxon>Eutheria</taxon>
        <taxon>Laurasiatheria</taxon>
        <taxon>Artiodactyla</taxon>
        <taxon>Ruminantia</taxon>
        <taxon>Pecora</taxon>
        <taxon>Cervidae</taxon>
        <taxon>Odocoileinae</taxon>
        <taxon>Rangifer</taxon>
    </lineage>
</organism>
<feature type="region of interest" description="Disordered" evidence="1">
    <location>
        <begin position="1"/>
        <end position="93"/>
    </location>
</feature>